<evidence type="ECO:0000313" key="5">
    <source>
        <dbReference type="Proteomes" id="UP000195772"/>
    </source>
</evidence>
<protein>
    <submittedName>
        <fullName evidence="4">Type I pullulanase</fullName>
        <ecNumber evidence="3">3.2.1.41</ecNumber>
    </submittedName>
</protein>
<evidence type="ECO:0000313" key="4">
    <source>
        <dbReference type="EMBL" id="OUN03463.1"/>
    </source>
</evidence>
<dbReference type="eggNOG" id="COG1523">
    <property type="taxonomic scope" value="Bacteria"/>
</dbReference>
<gene>
    <name evidence="3" type="primary">pulA</name>
    <name evidence="4" type="ORF">B5G41_07185</name>
    <name evidence="3" type="ORF">F2Y10_02965</name>
</gene>
<organism evidence="4 5">
    <name type="scientific">Alistipes onderdonkii</name>
    <dbReference type="NCBI Taxonomy" id="328813"/>
    <lineage>
        <taxon>Bacteria</taxon>
        <taxon>Pseudomonadati</taxon>
        <taxon>Bacteroidota</taxon>
        <taxon>Bacteroidia</taxon>
        <taxon>Bacteroidales</taxon>
        <taxon>Rikenellaceae</taxon>
        <taxon>Alistipes</taxon>
    </lineage>
</organism>
<reference evidence="4" key="2">
    <citation type="journal article" date="2018" name="BMC Genomics">
        <title>Whole genome sequencing and function prediction of 133 gut anaerobes isolated from chicken caecum in pure cultures.</title>
        <authorList>
            <person name="Medvecky M."/>
            <person name="Cejkova D."/>
            <person name="Polansky O."/>
            <person name="Karasova D."/>
            <person name="Kubasova T."/>
            <person name="Cizek A."/>
            <person name="Rychlik I."/>
        </authorList>
    </citation>
    <scope>NUCLEOTIDE SEQUENCE</scope>
    <source>
        <strain evidence="4">An90</strain>
    </source>
</reference>
<dbReference type="Gene3D" id="2.60.40.10">
    <property type="entry name" value="Immunoglobulins"/>
    <property type="match status" value="1"/>
</dbReference>
<evidence type="ECO:0000313" key="6">
    <source>
        <dbReference type="Proteomes" id="UP000322940"/>
    </source>
</evidence>
<dbReference type="GO" id="GO:0005975">
    <property type="term" value="P:carbohydrate metabolic process"/>
    <property type="evidence" value="ECO:0007669"/>
    <property type="project" value="InterPro"/>
</dbReference>
<dbReference type="InterPro" id="IPR014756">
    <property type="entry name" value="Ig_E-set"/>
</dbReference>
<feature type="domain" description="Glycosyl hydrolase family 13 catalytic" evidence="2">
    <location>
        <begin position="155"/>
        <end position="555"/>
    </location>
</feature>
<keyword evidence="3" id="KW-0326">Glycosidase</keyword>
<dbReference type="InterPro" id="IPR004193">
    <property type="entry name" value="Glyco_hydro_13_N"/>
</dbReference>
<proteinExistence type="inferred from homology"/>
<evidence type="ECO:0000313" key="3">
    <source>
        <dbReference type="EMBL" id="KAA2380418.1"/>
    </source>
</evidence>
<dbReference type="InterPro" id="IPR017853">
    <property type="entry name" value="GH"/>
</dbReference>
<dbReference type="AlphaFoldDB" id="A0A1Y3QUY0"/>
<dbReference type="InterPro" id="IPR013780">
    <property type="entry name" value="Glyco_hydro_b"/>
</dbReference>
<dbReference type="Pfam" id="PF02922">
    <property type="entry name" value="CBM_48"/>
    <property type="match status" value="1"/>
</dbReference>
<dbReference type="SUPFAM" id="SSF81296">
    <property type="entry name" value="E set domains"/>
    <property type="match status" value="1"/>
</dbReference>
<comment type="caution">
    <text evidence="4">The sequence shown here is derived from an EMBL/GenBank/DDBJ whole genome shotgun (WGS) entry which is preliminary data.</text>
</comment>
<dbReference type="SUPFAM" id="SSF51445">
    <property type="entry name" value="(Trans)glycosidases"/>
    <property type="match status" value="1"/>
</dbReference>
<dbReference type="Proteomes" id="UP000195772">
    <property type="component" value="Unassembled WGS sequence"/>
</dbReference>
<dbReference type="Proteomes" id="UP000322940">
    <property type="component" value="Unassembled WGS sequence"/>
</dbReference>
<dbReference type="Pfam" id="PF00128">
    <property type="entry name" value="Alpha-amylase"/>
    <property type="match status" value="1"/>
</dbReference>
<dbReference type="Pfam" id="PF21653">
    <property type="entry name" value="pulA_all-beta"/>
    <property type="match status" value="1"/>
</dbReference>
<dbReference type="OrthoDB" id="9805159at2"/>
<dbReference type="EC" id="3.2.1.41" evidence="3"/>
<dbReference type="EMBL" id="NFHB01000004">
    <property type="protein sequence ID" value="OUN03463.1"/>
    <property type="molecule type" value="Genomic_DNA"/>
</dbReference>
<dbReference type="InterPro" id="IPR013783">
    <property type="entry name" value="Ig-like_fold"/>
</dbReference>
<dbReference type="GO" id="GO:0051060">
    <property type="term" value="F:pullulanase activity"/>
    <property type="evidence" value="ECO:0007669"/>
    <property type="project" value="UniProtKB-EC"/>
</dbReference>
<keyword evidence="3" id="KW-0378">Hydrolase</keyword>
<dbReference type="PANTHER" id="PTHR43002">
    <property type="entry name" value="GLYCOGEN DEBRANCHING ENZYME"/>
    <property type="match status" value="1"/>
</dbReference>
<reference evidence="3 6" key="3">
    <citation type="journal article" date="2019" name="Nat. Med.">
        <title>A library of human gut bacterial isolates paired with longitudinal multiomics data enables mechanistic microbiome research.</title>
        <authorList>
            <person name="Poyet M."/>
            <person name="Groussin M."/>
            <person name="Gibbons S.M."/>
            <person name="Avila-Pacheco J."/>
            <person name="Jiang X."/>
            <person name="Kearney S.M."/>
            <person name="Perrotta A.R."/>
            <person name="Berdy B."/>
            <person name="Zhao S."/>
            <person name="Lieberman T.D."/>
            <person name="Swanson P.K."/>
            <person name="Smith M."/>
            <person name="Roesemann S."/>
            <person name="Alexander J.E."/>
            <person name="Rich S.A."/>
            <person name="Livny J."/>
            <person name="Vlamakis H."/>
            <person name="Clish C."/>
            <person name="Bullock K."/>
            <person name="Deik A."/>
            <person name="Scott J."/>
            <person name="Pierce K.A."/>
            <person name="Xavier R.J."/>
            <person name="Alm E.J."/>
        </authorList>
    </citation>
    <scope>NUCLEOTIDE SEQUENCE [LARGE SCALE GENOMIC DNA]</scope>
    <source>
        <strain evidence="3 6">BIOML-A266</strain>
    </source>
</reference>
<dbReference type="RefSeq" id="WP_087402120.1">
    <property type="nucleotide sequence ID" value="NZ_NFHB01000004.1"/>
</dbReference>
<dbReference type="NCBIfam" id="TIGR02104">
    <property type="entry name" value="pulA_typeI"/>
    <property type="match status" value="1"/>
</dbReference>
<dbReference type="CDD" id="cd02860">
    <property type="entry name" value="E_set_Pullulanase"/>
    <property type="match status" value="1"/>
</dbReference>
<dbReference type="InterPro" id="IPR049117">
    <property type="entry name" value="pulA_all-beta"/>
</dbReference>
<dbReference type="EMBL" id="VVXH01000002">
    <property type="protein sequence ID" value="KAA2380418.1"/>
    <property type="molecule type" value="Genomic_DNA"/>
</dbReference>
<dbReference type="SMART" id="SM00642">
    <property type="entry name" value="Aamy"/>
    <property type="match status" value="1"/>
</dbReference>
<evidence type="ECO:0000256" key="1">
    <source>
        <dbReference type="ARBA" id="ARBA00008061"/>
    </source>
</evidence>
<sequence>MDNIKNHPAPDQLDSFDKYPPYYGQDLELAYTPQRSVFTLWAPTASKTRLNIYSSGEGGNPEEQLEMEPSDDGTWRIAVERDLNGSFYTFQIEKEGKWLAETPGIWAKAVGINGDRAAVIDWNQTNPEGWESDRAPELKMYSDIILYELHHRDFSIAPDSGIRNKGKFLALTETGTKTPEGEASGLDHLKELGVTHIHILPSFDYATVDETRLADKTYNWGYDPKNYNVPEGSYSTDPANPVTRIREFKEMVKSLHQNGMRIVLDVVYNHTASVDRSNFNLTVPGYFYRQNADGSYSDASGCGNETASEREMVRHYIVESVKFWAQEYHIDGFRFDLMGIHDIDTMNRIREELTKIDPTIFIYGEGWLAADSPLPPEKRAVRDHVGEMEGIAVFCDDFRDAVRGSTFDEQAAGYASGNIVGHYEPVKFGIAGATQHPQVDYNGLLYSSVPYASAPSQAVNFVASHDGYTVIDKLRLSVKGDHADDELPPIDKLVHTILLTAQGVPFIRAGEEMMQDKQGEPNSFRSPDAVNRIDWALKAKNRDMFDYVRGLIALRKAHPAFRIPTAEGLQQGLHFLDTGDSGVIAYTLGEYANGDAWKEILVAYNGNRHQAEFHIPEADWIVVCRDGRIDPDSRDRLPGGNTPIAASSAIIAYRE</sequence>
<dbReference type="Gene3D" id="2.60.40.1180">
    <property type="entry name" value="Golgi alpha-mannosidase II"/>
    <property type="match status" value="1"/>
</dbReference>
<dbReference type="InterPro" id="IPR006047">
    <property type="entry name" value="GH13_cat_dom"/>
</dbReference>
<name>A0A1Y3QUY0_9BACT</name>
<dbReference type="Gene3D" id="3.20.20.80">
    <property type="entry name" value="Glycosidases"/>
    <property type="match status" value="1"/>
</dbReference>
<reference evidence="5" key="1">
    <citation type="submission" date="2017-04" db="EMBL/GenBank/DDBJ databases">
        <title>Function of individual gut microbiota members based on whole genome sequencing of pure cultures obtained from chicken caecum.</title>
        <authorList>
            <person name="Medvecky M."/>
            <person name="Cejkova D."/>
            <person name="Polansky O."/>
            <person name="Karasova D."/>
            <person name="Kubasova T."/>
            <person name="Cizek A."/>
            <person name="Rychlik I."/>
        </authorList>
    </citation>
    <scope>NUCLEOTIDE SEQUENCE [LARGE SCALE GENOMIC DNA]</scope>
    <source>
        <strain evidence="5">An90</strain>
    </source>
</reference>
<comment type="similarity">
    <text evidence="1">Belongs to the glycosyl hydrolase 13 family.</text>
</comment>
<accession>A0A1Y3QUY0</accession>
<dbReference type="InterPro" id="IPR011840">
    <property type="entry name" value="PulA_typeI"/>
</dbReference>
<dbReference type="CDD" id="cd11341">
    <property type="entry name" value="AmyAc_Pullulanase_LD-like"/>
    <property type="match status" value="1"/>
</dbReference>
<evidence type="ECO:0000259" key="2">
    <source>
        <dbReference type="SMART" id="SM00642"/>
    </source>
</evidence>